<name>A0A222VW84_9PSEU</name>
<accession>A0A222VW84</accession>
<reference evidence="1 2" key="1">
    <citation type="submission" date="2016-10" db="EMBL/GenBank/DDBJ databases">
        <authorList>
            <person name="de Groot N.N."/>
        </authorList>
    </citation>
    <scope>NUCLEOTIDE SEQUENCE [LARGE SCALE GENOMIC DNA]</scope>
    <source>
        <strain evidence="1 2">CGMCC 4.5506</strain>
    </source>
</reference>
<gene>
    <name evidence="1" type="ORF">SAMN05421630_104418</name>
</gene>
<sequence>MTVVVSEWLKVRTVRSTYWLLAATAAVFAIGCVVSVLMVADWDSAPPGEQASFGSADMSVMVLPFMMFSLGALGAMAITAEYGSGMIRSALVSVPKRLRLLTAKAVVVGVLALAVGFVLSSAMLVAVDLIVGDRPAPIAAWPSISDGVPYVLASSVTVMVVALVGLGLGTAIRSAAGSLVTMTVLLYVLPVVVFFLPAPWSTSVSSVLLLNLPHQLAGDLPGMPLSQAGAAVALASYVVLALGAAALSISKRDA</sequence>
<dbReference type="Proteomes" id="UP000199494">
    <property type="component" value="Unassembled WGS sequence"/>
</dbReference>
<dbReference type="KEGG" id="pmad:BAY61_27605"/>
<dbReference type="Pfam" id="PF12730">
    <property type="entry name" value="ABC2_membrane_4"/>
    <property type="match status" value="1"/>
</dbReference>
<dbReference type="OrthoDB" id="5188656at2"/>
<keyword evidence="2" id="KW-1185">Reference proteome</keyword>
<dbReference type="AlphaFoldDB" id="A0A222VW84"/>
<evidence type="ECO:0000313" key="1">
    <source>
        <dbReference type="EMBL" id="SDC91426.1"/>
    </source>
</evidence>
<evidence type="ECO:0000313" key="2">
    <source>
        <dbReference type="Proteomes" id="UP000199494"/>
    </source>
</evidence>
<organism evidence="1 2">
    <name type="scientific">Prauserella marina</name>
    <dbReference type="NCBI Taxonomy" id="530584"/>
    <lineage>
        <taxon>Bacteria</taxon>
        <taxon>Bacillati</taxon>
        <taxon>Actinomycetota</taxon>
        <taxon>Actinomycetes</taxon>
        <taxon>Pseudonocardiales</taxon>
        <taxon>Pseudonocardiaceae</taxon>
        <taxon>Prauserella</taxon>
    </lineage>
</organism>
<dbReference type="EMBL" id="FMZE01000004">
    <property type="protein sequence ID" value="SDC91426.1"/>
    <property type="molecule type" value="Genomic_DNA"/>
</dbReference>
<proteinExistence type="predicted"/>
<protein>
    <submittedName>
        <fullName evidence="1">ABC-2 family transporter protein</fullName>
    </submittedName>
</protein>
<dbReference type="STRING" id="530584.SAMN05421630_104418"/>
<dbReference type="RefSeq" id="WP_091803565.1">
    <property type="nucleotide sequence ID" value="NZ_CP016353.1"/>
</dbReference>